<proteinExistence type="inferred from homology"/>
<dbReference type="InterPro" id="IPR002885">
    <property type="entry name" value="PPR_rpt"/>
</dbReference>
<dbReference type="Proteomes" id="UP001327560">
    <property type="component" value="Chromosome 9"/>
</dbReference>
<protein>
    <submittedName>
        <fullName evidence="4">Pentatricopeptide repeat-containing protein</fullName>
    </submittedName>
</protein>
<keyword evidence="2" id="KW-0677">Repeat</keyword>
<dbReference type="InterPro" id="IPR011990">
    <property type="entry name" value="TPR-like_helical_dom_sf"/>
</dbReference>
<evidence type="ECO:0000256" key="2">
    <source>
        <dbReference type="ARBA" id="ARBA00022737"/>
    </source>
</evidence>
<feature type="repeat" description="PPR" evidence="3">
    <location>
        <begin position="164"/>
        <end position="199"/>
    </location>
</feature>
<dbReference type="Pfam" id="PF12854">
    <property type="entry name" value="PPR_1"/>
    <property type="match status" value="1"/>
</dbReference>
<dbReference type="EMBL" id="CP136898">
    <property type="protein sequence ID" value="WOL20634.1"/>
    <property type="molecule type" value="Genomic_DNA"/>
</dbReference>
<evidence type="ECO:0000313" key="4">
    <source>
        <dbReference type="EMBL" id="WOL20634.1"/>
    </source>
</evidence>
<feature type="repeat" description="PPR" evidence="3">
    <location>
        <begin position="305"/>
        <end position="339"/>
    </location>
</feature>
<dbReference type="Pfam" id="PF13041">
    <property type="entry name" value="PPR_2"/>
    <property type="match status" value="2"/>
</dbReference>
<dbReference type="PANTHER" id="PTHR47939">
    <property type="entry name" value="MEMBRANE-ASSOCIATED SALT-INDUCIBLE PROTEIN-LIKE"/>
    <property type="match status" value="1"/>
</dbReference>
<dbReference type="Gene3D" id="1.25.40.10">
    <property type="entry name" value="Tetratricopeptide repeat domain"/>
    <property type="match status" value="5"/>
</dbReference>
<gene>
    <name evidence="4" type="ORF">Cni_G29439</name>
</gene>
<dbReference type="Pfam" id="PF01535">
    <property type="entry name" value="PPR"/>
    <property type="match status" value="5"/>
</dbReference>
<dbReference type="PANTHER" id="PTHR47939:SF13">
    <property type="entry name" value="OS03G0201400 PROTEIN"/>
    <property type="match status" value="1"/>
</dbReference>
<dbReference type="SUPFAM" id="SSF81901">
    <property type="entry name" value="HCP-like"/>
    <property type="match status" value="1"/>
</dbReference>
<evidence type="ECO:0000256" key="1">
    <source>
        <dbReference type="ARBA" id="ARBA00007626"/>
    </source>
</evidence>
<dbReference type="AlphaFoldDB" id="A0AAQ3L548"/>
<feature type="repeat" description="PPR" evidence="3">
    <location>
        <begin position="650"/>
        <end position="684"/>
    </location>
</feature>
<organism evidence="4 5">
    <name type="scientific">Canna indica</name>
    <name type="common">Indian-shot</name>
    <dbReference type="NCBI Taxonomy" id="4628"/>
    <lineage>
        <taxon>Eukaryota</taxon>
        <taxon>Viridiplantae</taxon>
        <taxon>Streptophyta</taxon>
        <taxon>Embryophyta</taxon>
        <taxon>Tracheophyta</taxon>
        <taxon>Spermatophyta</taxon>
        <taxon>Magnoliopsida</taxon>
        <taxon>Liliopsida</taxon>
        <taxon>Zingiberales</taxon>
        <taxon>Cannaceae</taxon>
        <taxon>Canna</taxon>
    </lineage>
</organism>
<accession>A0AAQ3L548</accession>
<comment type="similarity">
    <text evidence="1">Belongs to the PPR family. P subfamily.</text>
</comment>
<reference evidence="4 5" key="1">
    <citation type="submission" date="2023-10" db="EMBL/GenBank/DDBJ databases">
        <title>Chromosome-scale genome assembly provides insights into flower coloration mechanisms of Canna indica.</title>
        <authorList>
            <person name="Li C."/>
        </authorList>
    </citation>
    <scope>NUCLEOTIDE SEQUENCE [LARGE SCALE GENOMIC DNA]</scope>
    <source>
        <tissue evidence="4">Flower</tissue>
    </source>
</reference>
<feature type="repeat" description="PPR" evidence="3">
    <location>
        <begin position="475"/>
        <end position="509"/>
    </location>
</feature>
<name>A0AAQ3L548_9LILI</name>
<dbReference type="InterPro" id="IPR050667">
    <property type="entry name" value="PPR-containing_protein"/>
</dbReference>
<dbReference type="PROSITE" id="PS51375">
    <property type="entry name" value="PPR"/>
    <property type="match status" value="8"/>
</dbReference>
<feature type="repeat" description="PPR" evidence="3">
    <location>
        <begin position="235"/>
        <end position="269"/>
    </location>
</feature>
<feature type="repeat" description="PPR" evidence="3">
    <location>
        <begin position="371"/>
        <end position="405"/>
    </location>
</feature>
<dbReference type="NCBIfam" id="TIGR00756">
    <property type="entry name" value="PPR"/>
    <property type="match status" value="7"/>
</dbReference>
<sequence>MTTKSLIYHIPKRLLSWFTLNYFSYSIASVAHIQAPFEVDKDPLATPEYITAGQALKSRFHPDRLVHVLDSTSDVTSALKLFKWISTQKNFQQTAKTYADMILKLGMVGDHEEMDILLNEVVKLQLQSTEQAFDFLIHSFCKNCRPVEALKVFKYSILAKHKLSVSTCNTLLATFASQSGNFNSLMFIYKEMVKAGILPDVETLNYLIKGLCEIGCLDLAINQFQRMSLKRCGPNDQTFEIIIKALCTSGRSDEAVMIMNHMLELGCTPHPNLYYNVIPLLCSVNKYEEGIKLFRMRKVRAGELDLYLYSDLIKCLCTNQQMESAVELFQEMLDSGIAPLNSMSVDIVDGFCKIGKFSEAMSLLNEEQLLQVEPYNALLKGFCMAGRYQEAANNLKKMAERGLTNLLSWNILIKGLCDEGFVGKAFEVIGRMIVSSYVVEGTIYSAIITGYCKIGDYENALAMFELSCVYDYSLDSESCSQLIEGLCVGKKVQEAAEVFYYITSKGCLVSSIALDELIQGICHNGKVHEAIKMRSYAVYNGASCNSITYSTILLGLLGLDKPKEALPCLSLMLVDGCTLDVTTYCILIHGLCSKGMTREAADLFNQMVHDNLVPTFEILELLLFRLTRNSQLHMVVCTLDYLINDEGLLNPPMCNLIIYTLVKEGYKQVACKLLDKMLDKGWVPDANTHVMLVGNNNLEDRNGNNDDMFDAPCDDKVGKILAEGLDDFDMQMTLR</sequence>
<feature type="repeat" description="PPR" evidence="3">
    <location>
        <begin position="200"/>
        <end position="234"/>
    </location>
</feature>
<evidence type="ECO:0000256" key="3">
    <source>
        <dbReference type="PROSITE-ProRule" id="PRU00708"/>
    </source>
</evidence>
<feature type="repeat" description="PPR" evidence="3">
    <location>
        <begin position="580"/>
        <end position="614"/>
    </location>
</feature>
<evidence type="ECO:0000313" key="5">
    <source>
        <dbReference type="Proteomes" id="UP001327560"/>
    </source>
</evidence>
<keyword evidence="5" id="KW-1185">Reference proteome</keyword>